<dbReference type="Proteomes" id="UP001519345">
    <property type="component" value="Unassembled WGS sequence"/>
</dbReference>
<dbReference type="Pfam" id="PF01047">
    <property type="entry name" value="MarR"/>
    <property type="match status" value="1"/>
</dbReference>
<dbReference type="RefSeq" id="WP_209462045.1">
    <property type="nucleotide sequence ID" value="NZ_CP110224.1"/>
</dbReference>
<protein>
    <submittedName>
        <fullName evidence="3">DNA-binding MarR family transcriptional regulator</fullName>
    </submittedName>
</protein>
<accession>A0ABS4IES0</accession>
<dbReference type="InterPro" id="IPR036388">
    <property type="entry name" value="WH-like_DNA-bd_sf"/>
</dbReference>
<dbReference type="Gene3D" id="1.10.10.10">
    <property type="entry name" value="Winged helix-like DNA-binding domain superfamily/Winged helix DNA-binding domain"/>
    <property type="match status" value="1"/>
</dbReference>
<dbReference type="InterPro" id="IPR039422">
    <property type="entry name" value="MarR/SlyA-like"/>
</dbReference>
<dbReference type="PRINTS" id="PR00598">
    <property type="entry name" value="HTHMARR"/>
</dbReference>
<gene>
    <name evidence="3" type="ORF">J2Z83_000920</name>
</gene>
<sequence>MNNDAPTEAIIDVEKRLRYIAGIVKQNGRKILNNYPITSPQFVAVQFLLEEGDLTIGELSNRISLAFSTTTDLVDRMERNELVERVRDSKDRRVVRIHVLDKGKRIVHEVIDKRQEYLGEVLENFSADQTETLSELLDFLHEQMKMVNEK</sequence>
<keyword evidence="1 3" id="KW-0238">DNA-binding</keyword>
<evidence type="ECO:0000256" key="1">
    <source>
        <dbReference type="ARBA" id="ARBA00023125"/>
    </source>
</evidence>
<dbReference type="PANTHER" id="PTHR33164:SF99">
    <property type="entry name" value="MARR FAMILY REGULATORY PROTEIN"/>
    <property type="match status" value="1"/>
</dbReference>
<dbReference type="PROSITE" id="PS50995">
    <property type="entry name" value="HTH_MARR_2"/>
    <property type="match status" value="1"/>
</dbReference>
<proteinExistence type="predicted"/>
<reference evidence="3 4" key="1">
    <citation type="submission" date="2021-03" db="EMBL/GenBank/DDBJ databases">
        <title>Genomic Encyclopedia of Type Strains, Phase IV (KMG-IV): sequencing the most valuable type-strain genomes for metagenomic binning, comparative biology and taxonomic classification.</title>
        <authorList>
            <person name="Goeker M."/>
        </authorList>
    </citation>
    <scope>NUCLEOTIDE SEQUENCE [LARGE SCALE GENOMIC DNA]</scope>
    <source>
        <strain evidence="3 4">DSM 25609</strain>
    </source>
</reference>
<dbReference type="SMART" id="SM00347">
    <property type="entry name" value="HTH_MARR"/>
    <property type="match status" value="1"/>
</dbReference>
<feature type="domain" description="HTH marR-type" evidence="2">
    <location>
        <begin position="10"/>
        <end position="142"/>
    </location>
</feature>
<comment type="caution">
    <text evidence="3">The sequence shown here is derived from an EMBL/GenBank/DDBJ whole genome shotgun (WGS) entry which is preliminary data.</text>
</comment>
<dbReference type="InterPro" id="IPR000835">
    <property type="entry name" value="HTH_MarR-typ"/>
</dbReference>
<organism evidence="3 4">
    <name type="scientific">Virgibacillus natechei</name>
    <dbReference type="NCBI Taxonomy" id="1216297"/>
    <lineage>
        <taxon>Bacteria</taxon>
        <taxon>Bacillati</taxon>
        <taxon>Bacillota</taxon>
        <taxon>Bacilli</taxon>
        <taxon>Bacillales</taxon>
        <taxon>Bacillaceae</taxon>
        <taxon>Virgibacillus</taxon>
    </lineage>
</organism>
<evidence type="ECO:0000313" key="3">
    <source>
        <dbReference type="EMBL" id="MBP1968826.1"/>
    </source>
</evidence>
<dbReference type="SUPFAM" id="SSF46785">
    <property type="entry name" value="Winged helix' DNA-binding domain"/>
    <property type="match status" value="1"/>
</dbReference>
<dbReference type="InterPro" id="IPR036390">
    <property type="entry name" value="WH_DNA-bd_sf"/>
</dbReference>
<dbReference type="EMBL" id="JAGGKX010000003">
    <property type="protein sequence ID" value="MBP1968826.1"/>
    <property type="molecule type" value="Genomic_DNA"/>
</dbReference>
<dbReference type="PANTHER" id="PTHR33164">
    <property type="entry name" value="TRANSCRIPTIONAL REGULATOR, MARR FAMILY"/>
    <property type="match status" value="1"/>
</dbReference>
<name>A0ABS4IES0_9BACI</name>
<dbReference type="GO" id="GO:0003677">
    <property type="term" value="F:DNA binding"/>
    <property type="evidence" value="ECO:0007669"/>
    <property type="project" value="UniProtKB-KW"/>
</dbReference>
<evidence type="ECO:0000313" key="4">
    <source>
        <dbReference type="Proteomes" id="UP001519345"/>
    </source>
</evidence>
<evidence type="ECO:0000259" key="2">
    <source>
        <dbReference type="PROSITE" id="PS50995"/>
    </source>
</evidence>
<keyword evidence="4" id="KW-1185">Reference proteome</keyword>